<accession>A0A409Y274</accession>
<reference evidence="2 3" key="1">
    <citation type="journal article" date="2018" name="Evol. Lett.">
        <title>Horizontal gene cluster transfer increased hallucinogenic mushroom diversity.</title>
        <authorList>
            <person name="Reynolds H.T."/>
            <person name="Vijayakumar V."/>
            <person name="Gluck-Thaler E."/>
            <person name="Korotkin H.B."/>
            <person name="Matheny P.B."/>
            <person name="Slot J.C."/>
        </authorList>
    </citation>
    <scope>NUCLEOTIDE SEQUENCE [LARGE SCALE GENOMIC DNA]</scope>
    <source>
        <strain evidence="2 3">SRW20</strain>
    </source>
</reference>
<feature type="region of interest" description="Disordered" evidence="1">
    <location>
        <begin position="249"/>
        <end position="390"/>
    </location>
</feature>
<organism evidence="2 3">
    <name type="scientific">Gymnopilus dilepis</name>
    <dbReference type="NCBI Taxonomy" id="231916"/>
    <lineage>
        <taxon>Eukaryota</taxon>
        <taxon>Fungi</taxon>
        <taxon>Dikarya</taxon>
        <taxon>Basidiomycota</taxon>
        <taxon>Agaricomycotina</taxon>
        <taxon>Agaricomycetes</taxon>
        <taxon>Agaricomycetidae</taxon>
        <taxon>Agaricales</taxon>
        <taxon>Agaricineae</taxon>
        <taxon>Hymenogastraceae</taxon>
        <taxon>Gymnopilus</taxon>
    </lineage>
</organism>
<sequence>MSIYVVLGTPGAFDFKAFSDATRRSLALLSPLMELRHMQDPRTDFVLDLQSNSKVTNEIVAHVIAFGQAIQSGAKAAQKGFTATEDIIALAELVDQSTLEERVEYLNGTLELADSAYSEGKDAFDSLRDVRKKIFTLSDKFNSMIQKPKTKSLFQTKAQEEAAQRSFEELKKGIEVLESFGRQVSALAQWWDWVKVETDPRKGQKVVTFDDSSLKQPAVVDRWKLLRSQFADYTNMVGQLEDEYPELLSGNAATYPPRQTKKPAKPSKNFRPDIRRAIKSRQVRRPPSPSRSKKGKSKETGKSAGQEAKNAGKSGTAKREKEGKGKAAKSAPKTAAGGSSTQTSESKEPSEGRGAKPGKTVGSNGAGDGVASSSKVTEASGHDRQCCTVQ</sequence>
<evidence type="ECO:0000256" key="1">
    <source>
        <dbReference type="SAM" id="MobiDB-lite"/>
    </source>
</evidence>
<dbReference type="InParanoid" id="A0A409Y274"/>
<evidence type="ECO:0000313" key="3">
    <source>
        <dbReference type="Proteomes" id="UP000284706"/>
    </source>
</evidence>
<feature type="compositionally biased region" description="Basic and acidic residues" evidence="1">
    <location>
        <begin position="345"/>
        <end position="354"/>
    </location>
</feature>
<dbReference type="OrthoDB" id="3008790at2759"/>
<dbReference type="AlphaFoldDB" id="A0A409Y274"/>
<name>A0A409Y274_9AGAR</name>
<protein>
    <submittedName>
        <fullName evidence="2">Uncharacterized protein</fullName>
    </submittedName>
</protein>
<dbReference type="Proteomes" id="UP000284706">
    <property type="component" value="Unassembled WGS sequence"/>
</dbReference>
<dbReference type="EMBL" id="NHYE01001296">
    <property type="protein sequence ID" value="PPQ97051.1"/>
    <property type="molecule type" value="Genomic_DNA"/>
</dbReference>
<feature type="compositionally biased region" description="Basic and acidic residues" evidence="1">
    <location>
        <begin position="380"/>
        <end position="390"/>
    </location>
</feature>
<comment type="caution">
    <text evidence="2">The sequence shown here is derived from an EMBL/GenBank/DDBJ whole genome shotgun (WGS) entry which is preliminary data.</text>
</comment>
<evidence type="ECO:0000313" key="2">
    <source>
        <dbReference type="EMBL" id="PPQ97051.1"/>
    </source>
</evidence>
<proteinExistence type="predicted"/>
<keyword evidence="3" id="KW-1185">Reference proteome</keyword>
<gene>
    <name evidence="2" type="ORF">CVT26_001274</name>
</gene>
<feature type="compositionally biased region" description="Low complexity" evidence="1">
    <location>
        <begin position="328"/>
        <end position="341"/>
    </location>
</feature>